<dbReference type="InterPro" id="IPR059000">
    <property type="entry name" value="ATPase_P-type_domA"/>
</dbReference>
<feature type="transmembrane region" description="Helical" evidence="13">
    <location>
        <begin position="266"/>
        <end position="287"/>
    </location>
</feature>
<evidence type="ECO:0000313" key="17">
    <source>
        <dbReference type="Proteomes" id="UP000503278"/>
    </source>
</evidence>
<name>A0A7L5E8M9_9SPHI</name>
<feature type="transmembrane region" description="Helical" evidence="13">
    <location>
        <begin position="241"/>
        <end position="260"/>
    </location>
</feature>
<keyword evidence="6 13" id="KW-0812">Transmembrane</keyword>
<feature type="transmembrane region" description="Helical" evidence="13">
    <location>
        <begin position="456"/>
        <end position="482"/>
    </location>
</feature>
<keyword evidence="12 13" id="KW-0472">Membrane</keyword>
<evidence type="ECO:0000256" key="11">
    <source>
        <dbReference type="ARBA" id="ARBA00023065"/>
    </source>
</evidence>
<dbReference type="SUPFAM" id="SSF56784">
    <property type="entry name" value="HAD-like"/>
    <property type="match status" value="1"/>
</dbReference>
<evidence type="ECO:0000256" key="13">
    <source>
        <dbReference type="SAM" id="Phobius"/>
    </source>
</evidence>
<dbReference type="GO" id="GO:0005886">
    <property type="term" value="C:plasma membrane"/>
    <property type="evidence" value="ECO:0007669"/>
    <property type="project" value="UniProtKB-SubCell"/>
</dbReference>
<evidence type="ECO:0000259" key="15">
    <source>
        <dbReference type="Pfam" id="PF12156"/>
    </source>
</evidence>
<evidence type="ECO:0000259" key="14">
    <source>
        <dbReference type="Pfam" id="PF00122"/>
    </source>
</evidence>
<dbReference type="Gene3D" id="3.30.70.100">
    <property type="match status" value="1"/>
</dbReference>
<feature type="domain" description="P-type ATPase A" evidence="14">
    <location>
        <begin position="306"/>
        <end position="404"/>
    </location>
</feature>
<protein>
    <submittedName>
        <fullName evidence="16">HAD-IC family P-type ATPase</fullName>
    </submittedName>
</protein>
<dbReference type="InterPro" id="IPR036412">
    <property type="entry name" value="HAD-like_sf"/>
</dbReference>
<evidence type="ECO:0000256" key="8">
    <source>
        <dbReference type="ARBA" id="ARBA00022842"/>
    </source>
</evidence>
<dbReference type="Gene3D" id="2.70.150.10">
    <property type="entry name" value="Calcium-transporting ATPase, cytoplasmic transduction domain A"/>
    <property type="match status" value="1"/>
</dbReference>
<dbReference type="GO" id="GO:0055070">
    <property type="term" value="P:copper ion homeostasis"/>
    <property type="evidence" value="ECO:0007669"/>
    <property type="project" value="TreeGrafter"/>
</dbReference>
<evidence type="ECO:0000256" key="6">
    <source>
        <dbReference type="ARBA" id="ARBA00022692"/>
    </source>
</evidence>
<feature type="transmembrane region" description="Helical" evidence="13">
    <location>
        <begin position="741"/>
        <end position="762"/>
    </location>
</feature>
<dbReference type="GO" id="GO:0005524">
    <property type="term" value="F:ATP binding"/>
    <property type="evidence" value="ECO:0007669"/>
    <property type="project" value="InterPro"/>
</dbReference>
<keyword evidence="9" id="KW-1278">Translocase</keyword>
<comment type="subcellular location">
    <subcellularLocation>
        <location evidence="1">Cell membrane</location>
        <topology evidence="1">Multi-pass membrane protein</topology>
    </subcellularLocation>
</comment>
<dbReference type="Gene3D" id="3.40.1110.10">
    <property type="entry name" value="Calcium-transporting ATPase, cytoplasmic domain N"/>
    <property type="match status" value="1"/>
</dbReference>
<keyword evidence="7" id="KW-0479">Metal-binding</keyword>
<dbReference type="NCBIfam" id="TIGR01494">
    <property type="entry name" value="ATPase_P-type"/>
    <property type="match status" value="1"/>
</dbReference>
<evidence type="ECO:0000313" key="16">
    <source>
        <dbReference type="EMBL" id="QJD98214.1"/>
    </source>
</evidence>
<keyword evidence="3" id="KW-0813">Transport</keyword>
<keyword evidence="5" id="KW-0597">Phosphoprotein</keyword>
<comment type="similarity">
    <text evidence="2">Belongs to the cation transport ATPase (P-type) (TC 3.A.3) family. Type IB subfamily.</text>
</comment>
<reference evidence="16 17" key="1">
    <citation type="submission" date="2020-04" db="EMBL/GenBank/DDBJ databases">
        <title>Genome sequencing of novel species.</title>
        <authorList>
            <person name="Heo J."/>
            <person name="Kim S.-J."/>
            <person name="Kim J.-S."/>
            <person name="Hong S.-B."/>
            <person name="Kwon S.-W."/>
        </authorList>
    </citation>
    <scope>NUCLEOTIDE SEQUENCE [LARGE SCALE GENOMIC DNA]</scope>
    <source>
        <strain evidence="16 17">F39-2</strain>
    </source>
</reference>
<dbReference type="SUPFAM" id="SSF55008">
    <property type="entry name" value="HMA, heavy metal-associated domain"/>
    <property type="match status" value="1"/>
</dbReference>
<dbReference type="InterPro" id="IPR018303">
    <property type="entry name" value="ATPase_P-typ_P_site"/>
</dbReference>
<proteinExistence type="inferred from homology"/>
<organism evidence="16 17">
    <name type="scientific">Mucilaginibacter robiniae</name>
    <dbReference type="NCBI Taxonomy" id="2728022"/>
    <lineage>
        <taxon>Bacteria</taxon>
        <taxon>Pseudomonadati</taxon>
        <taxon>Bacteroidota</taxon>
        <taxon>Sphingobacteriia</taxon>
        <taxon>Sphingobacteriales</taxon>
        <taxon>Sphingobacteriaceae</taxon>
        <taxon>Mucilaginibacter</taxon>
    </lineage>
</organism>
<dbReference type="SUPFAM" id="SSF81653">
    <property type="entry name" value="Calcium ATPase, transduction domain A"/>
    <property type="match status" value="1"/>
</dbReference>
<dbReference type="PRINTS" id="PR00943">
    <property type="entry name" value="CUATPASE"/>
</dbReference>
<feature type="transmembrane region" description="Helical" evidence="13">
    <location>
        <begin position="208"/>
        <end position="229"/>
    </location>
</feature>
<evidence type="ECO:0000256" key="12">
    <source>
        <dbReference type="ARBA" id="ARBA00023136"/>
    </source>
</evidence>
<keyword evidence="4" id="KW-1003">Cell membrane</keyword>
<evidence type="ECO:0000256" key="7">
    <source>
        <dbReference type="ARBA" id="ARBA00022723"/>
    </source>
</evidence>
<dbReference type="Pfam" id="PF00702">
    <property type="entry name" value="Hydrolase"/>
    <property type="match status" value="1"/>
</dbReference>
<dbReference type="InterPro" id="IPR023214">
    <property type="entry name" value="HAD_sf"/>
</dbReference>
<evidence type="ECO:0000256" key="9">
    <source>
        <dbReference type="ARBA" id="ARBA00022967"/>
    </source>
</evidence>
<dbReference type="CDD" id="cd00371">
    <property type="entry name" value="HMA"/>
    <property type="match status" value="1"/>
</dbReference>
<evidence type="ECO:0000256" key="5">
    <source>
        <dbReference type="ARBA" id="ARBA00022553"/>
    </source>
</evidence>
<dbReference type="PANTHER" id="PTHR43520">
    <property type="entry name" value="ATP7, ISOFORM B"/>
    <property type="match status" value="1"/>
</dbReference>
<gene>
    <name evidence="16" type="ORF">HH214_21200</name>
</gene>
<dbReference type="GO" id="GO:0016887">
    <property type="term" value="F:ATP hydrolysis activity"/>
    <property type="evidence" value="ECO:0007669"/>
    <property type="project" value="InterPro"/>
</dbReference>
<keyword evidence="10 13" id="KW-1133">Transmembrane helix</keyword>
<dbReference type="InterPro" id="IPR008250">
    <property type="entry name" value="ATPase_P-typ_transduc_dom_A_sf"/>
</dbReference>
<dbReference type="PANTHER" id="PTHR43520:SF5">
    <property type="entry name" value="CATION-TRANSPORTING P-TYPE ATPASE-RELATED"/>
    <property type="match status" value="1"/>
</dbReference>
<dbReference type="AlphaFoldDB" id="A0A7L5E8M9"/>
<dbReference type="InterPro" id="IPR023299">
    <property type="entry name" value="ATPase_P-typ_cyto_dom_N"/>
</dbReference>
<dbReference type="Gene3D" id="3.40.50.1000">
    <property type="entry name" value="HAD superfamily/HAD-like"/>
    <property type="match status" value="1"/>
</dbReference>
<dbReference type="RefSeq" id="WP_169610956.1">
    <property type="nucleotide sequence ID" value="NZ_CP051682.1"/>
</dbReference>
<dbReference type="PRINTS" id="PR00119">
    <property type="entry name" value="CATATPASE"/>
</dbReference>
<dbReference type="GO" id="GO:0005507">
    <property type="term" value="F:copper ion binding"/>
    <property type="evidence" value="ECO:0007669"/>
    <property type="project" value="TreeGrafter"/>
</dbReference>
<dbReference type="InterPro" id="IPR001757">
    <property type="entry name" value="P_typ_ATPase"/>
</dbReference>
<accession>A0A7L5E8M9</accession>
<dbReference type="GO" id="GO:0043682">
    <property type="term" value="F:P-type divalent copper transporter activity"/>
    <property type="evidence" value="ECO:0007669"/>
    <property type="project" value="TreeGrafter"/>
</dbReference>
<evidence type="ECO:0000256" key="10">
    <source>
        <dbReference type="ARBA" id="ARBA00022989"/>
    </source>
</evidence>
<dbReference type="KEGG" id="mrob:HH214_21200"/>
<evidence type="ECO:0000256" key="2">
    <source>
        <dbReference type="ARBA" id="ARBA00006024"/>
    </source>
</evidence>
<dbReference type="InterPro" id="IPR021993">
    <property type="entry name" value="ATPase-cat-bd"/>
</dbReference>
<feature type="domain" description="Putative metal-binding" evidence="15">
    <location>
        <begin position="10"/>
        <end position="81"/>
    </location>
</feature>
<dbReference type="InterPro" id="IPR006121">
    <property type="entry name" value="HMA_dom"/>
</dbReference>
<feature type="transmembrane region" description="Helical" evidence="13">
    <location>
        <begin position="424"/>
        <end position="444"/>
    </location>
</feature>
<dbReference type="Pfam" id="PF12156">
    <property type="entry name" value="ATPase-cat_bd"/>
    <property type="match status" value="1"/>
</dbReference>
<evidence type="ECO:0000256" key="3">
    <source>
        <dbReference type="ARBA" id="ARBA00022448"/>
    </source>
</evidence>
<keyword evidence="8" id="KW-0460">Magnesium</keyword>
<sequence length="799" mass="89407">MGVHTLTQVDCYHCGNECNETHYELDDKSFCCLGCKGVYQVLSQSGLCNYYTYNDHPGANRASVDKRFEFLDEPSIIGDLIDYADDRIVIATLYIPYMHCSSCIWLLEQLNRINPAIYYSRVDFLKKQLNVRFNKSDISLRQVVELLYDIGYEPLISLQDVVKKQITGKKDNLVKKIALAGFCFGNVMLMSFPEYLGLSGQEQTFRQFFGWLNILFSLPVVFYSGTEYFTSAWNNLRNRILNIDFPLALGIAVLFVRTLAEILTHTGSGFADTLCGLVFFLLVGKFVQRKTYYHISFERDYRSFFPVAVQVLEENQEEKRERPVPLSELKVGQRIRIRHNEIIPADAILLQGDALIDFSFVTGEAIPVSRIAGEIIYAGGRQTGGALELEVIKPVSQSYLTQLWNNEAFTRLPDNRMQTFSEKVSRYFSVALLVVALGALLFWLPTDVSRAVSAFTAVLIVACPCALALSTPFTMSAALSVFDRNFFYLKNTAVVEQLARINMLVLDKTGTITTGADTTVSLHGELTDLEKNMVYSLCGNSSHPLSRQICRMLGEHTLLLVNNYREIAGKGISATVKGHTIQIGSASFAAQPSIKLKTATEVHVVIDEVYRGTFVFKQSFRNGLKQIFSLKPQYQFCLLSGDQDYERDVLCNFFEDDNCMHFQQSPQDKLDFIKALQLKGGKVMMIGDGLNDAGALKQSDLGVAITDDVNNFSPGSDAILDGQSLSKLPEFFKFSKDSVRIIHISFLISLTYNCIGLSYAITGHLSPLIAAILMPLSTATIISFTSIATHIAAKNRRLL</sequence>
<dbReference type="InterPro" id="IPR036163">
    <property type="entry name" value="HMA_dom_sf"/>
</dbReference>
<feature type="transmembrane region" description="Helical" evidence="13">
    <location>
        <begin position="177"/>
        <end position="196"/>
    </location>
</feature>
<keyword evidence="17" id="KW-1185">Reference proteome</keyword>
<evidence type="ECO:0000256" key="1">
    <source>
        <dbReference type="ARBA" id="ARBA00004651"/>
    </source>
</evidence>
<feature type="transmembrane region" description="Helical" evidence="13">
    <location>
        <begin position="768"/>
        <end position="793"/>
    </location>
</feature>
<evidence type="ECO:0000256" key="4">
    <source>
        <dbReference type="ARBA" id="ARBA00022475"/>
    </source>
</evidence>
<dbReference type="Proteomes" id="UP000503278">
    <property type="component" value="Chromosome"/>
</dbReference>
<dbReference type="Pfam" id="PF00122">
    <property type="entry name" value="E1-E2_ATPase"/>
    <property type="match status" value="1"/>
</dbReference>
<dbReference type="PROSITE" id="PS00154">
    <property type="entry name" value="ATPASE_E1_E2"/>
    <property type="match status" value="1"/>
</dbReference>
<keyword evidence="11" id="KW-0406">Ion transport</keyword>
<dbReference type="EMBL" id="CP051682">
    <property type="protein sequence ID" value="QJD98214.1"/>
    <property type="molecule type" value="Genomic_DNA"/>
</dbReference>